<dbReference type="EMBL" id="ML119157">
    <property type="protein sequence ID" value="RPB08950.1"/>
    <property type="molecule type" value="Genomic_DNA"/>
</dbReference>
<gene>
    <name evidence="2" type="ORF">P167DRAFT_608407</name>
</gene>
<feature type="region of interest" description="Disordered" evidence="1">
    <location>
        <begin position="526"/>
        <end position="558"/>
    </location>
</feature>
<accession>A0A3N4KEN0</accession>
<evidence type="ECO:0000256" key="1">
    <source>
        <dbReference type="SAM" id="MobiDB-lite"/>
    </source>
</evidence>
<reference evidence="2 3" key="1">
    <citation type="journal article" date="2018" name="Nat. Ecol. Evol.">
        <title>Pezizomycetes genomes reveal the molecular basis of ectomycorrhizal truffle lifestyle.</title>
        <authorList>
            <person name="Murat C."/>
            <person name="Payen T."/>
            <person name="Noel B."/>
            <person name="Kuo A."/>
            <person name="Morin E."/>
            <person name="Chen J."/>
            <person name="Kohler A."/>
            <person name="Krizsan K."/>
            <person name="Balestrini R."/>
            <person name="Da Silva C."/>
            <person name="Montanini B."/>
            <person name="Hainaut M."/>
            <person name="Levati E."/>
            <person name="Barry K.W."/>
            <person name="Belfiori B."/>
            <person name="Cichocki N."/>
            <person name="Clum A."/>
            <person name="Dockter R.B."/>
            <person name="Fauchery L."/>
            <person name="Guy J."/>
            <person name="Iotti M."/>
            <person name="Le Tacon F."/>
            <person name="Lindquist E.A."/>
            <person name="Lipzen A."/>
            <person name="Malagnac F."/>
            <person name="Mello A."/>
            <person name="Molinier V."/>
            <person name="Miyauchi S."/>
            <person name="Poulain J."/>
            <person name="Riccioni C."/>
            <person name="Rubini A."/>
            <person name="Sitrit Y."/>
            <person name="Splivallo R."/>
            <person name="Traeger S."/>
            <person name="Wang M."/>
            <person name="Zifcakova L."/>
            <person name="Wipf D."/>
            <person name="Zambonelli A."/>
            <person name="Paolocci F."/>
            <person name="Nowrousian M."/>
            <person name="Ottonello S."/>
            <person name="Baldrian P."/>
            <person name="Spatafora J.W."/>
            <person name="Henrissat B."/>
            <person name="Nagy L.G."/>
            <person name="Aury J.M."/>
            <person name="Wincker P."/>
            <person name="Grigoriev I.V."/>
            <person name="Bonfante P."/>
            <person name="Martin F.M."/>
        </authorList>
    </citation>
    <scope>NUCLEOTIDE SEQUENCE [LARGE SCALE GENOMIC DNA]</scope>
    <source>
        <strain evidence="2 3">CCBAS932</strain>
    </source>
</reference>
<evidence type="ECO:0000313" key="2">
    <source>
        <dbReference type="EMBL" id="RPB08950.1"/>
    </source>
</evidence>
<keyword evidence="3" id="KW-1185">Reference proteome</keyword>
<dbReference type="InParanoid" id="A0A3N4KEN0"/>
<name>A0A3N4KEN0_9PEZI</name>
<dbReference type="Proteomes" id="UP000277580">
    <property type="component" value="Unassembled WGS sequence"/>
</dbReference>
<feature type="compositionally biased region" description="Polar residues" evidence="1">
    <location>
        <begin position="539"/>
        <end position="558"/>
    </location>
</feature>
<organism evidence="2 3">
    <name type="scientific">Morchella conica CCBAS932</name>
    <dbReference type="NCBI Taxonomy" id="1392247"/>
    <lineage>
        <taxon>Eukaryota</taxon>
        <taxon>Fungi</taxon>
        <taxon>Dikarya</taxon>
        <taxon>Ascomycota</taxon>
        <taxon>Pezizomycotina</taxon>
        <taxon>Pezizomycetes</taxon>
        <taxon>Pezizales</taxon>
        <taxon>Morchellaceae</taxon>
        <taxon>Morchella</taxon>
    </lineage>
</organism>
<evidence type="ECO:0000313" key="3">
    <source>
        <dbReference type="Proteomes" id="UP000277580"/>
    </source>
</evidence>
<proteinExistence type="predicted"/>
<sequence length="941" mass="104604">MITPSAPMEQNPTMLFLPENYSEKQLGSLLSQAVKSPKIMNSNAMVTVIDAPPLGPVSSATEDEDSFFREFLVDDPDDPDGTIDNIWESPVVDKPSEVTPAETMSIDMSSTGIAPAKIMPIEISAAEVTPVGIISNEVSSENITPVSDIPIDNFSDVIETTFGVDSPQDVGEFEKSQENQFLAVMTAIKPLEQVLGEDSCELCTVCFHLGHYQSNFSFCPVARLRSFFSGNSCYDSFSGLTPAVELIKQDLGYICQSLSWAVRYKDTGYLEQVGIFYTALTDIQALLHAWRSILSKETFEFGKFGTLNVEILSVEPVNIPIIETQGTVYQQRFCQPDEISGGIQDYIPPEIGISRKDALLKLSAKEVEIEPFGPAPADSLRLEVLGARPNTICATCLHRGHTQNSTKLCPFKMISVAISKMKTRGRKKRIDDVTTQVERLQKLVDDVGPGVKGIRNIMNLLDEWHETIEKNVAWEKSKAPTTSPSVPIGFVDHKMADTFAAILQEGNSSKPHGVTDLPRNLSPEVVDGSTYTHRAPEPDQSSYASLENNSEPSSFTFQNSNNDIIYPEDMNQLYSTFDDLEGISDFCDQDFGASTHGPSASLLAETDNQLRFQEETQKIISSQQVYRRTSSSNTSTSQMLAGSTPAPVEEWEESSQDDELPLDILWRQKCSLRTIGVRGDNLCKSCLHYGHDRSSYACPAQLVLRSILAGGDVSSTASSVEDLRSAIKWQKSIPKGIRGDYESIQNLVHRWEVALKQSESEMFETAVDNPVRKRRRRSAILENQPAKSQFREEQVPNSPSLVRMGYKGQQIASPIPMQLSYKGQLHVTSAKPVHTDYATQYVTQSVPKQRDFPQEVLSTKNCTTVSEGVFFDYHRIPGHLLSIVMDYVIEESGEGNEDRLLVDHRKMPKALFLNLRSYLSKDPEPAATDQQSKKCDKRKRT</sequence>
<feature type="region of interest" description="Disordered" evidence="1">
    <location>
        <begin position="922"/>
        <end position="941"/>
    </location>
</feature>
<dbReference type="AlphaFoldDB" id="A0A3N4KEN0"/>
<protein>
    <submittedName>
        <fullName evidence="2">Uncharacterized protein</fullName>
    </submittedName>
</protein>
<feature type="region of interest" description="Disordered" evidence="1">
    <location>
        <begin position="626"/>
        <end position="654"/>
    </location>
</feature>
<dbReference type="OrthoDB" id="5338509at2759"/>